<organism evidence="1 2">
    <name type="scientific">Dallia pectoralis</name>
    <name type="common">Alaska blackfish</name>
    <dbReference type="NCBI Taxonomy" id="75939"/>
    <lineage>
        <taxon>Eukaryota</taxon>
        <taxon>Metazoa</taxon>
        <taxon>Chordata</taxon>
        <taxon>Craniata</taxon>
        <taxon>Vertebrata</taxon>
        <taxon>Euteleostomi</taxon>
        <taxon>Actinopterygii</taxon>
        <taxon>Neopterygii</taxon>
        <taxon>Teleostei</taxon>
        <taxon>Protacanthopterygii</taxon>
        <taxon>Esociformes</taxon>
        <taxon>Umbridae</taxon>
        <taxon>Dallia</taxon>
    </lineage>
</organism>
<evidence type="ECO:0000313" key="2">
    <source>
        <dbReference type="Proteomes" id="UP001157502"/>
    </source>
</evidence>
<reference evidence="1" key="1">
    <citation type="submission" date="2021-05" db="EMBL/GenBank/DDBJ databases">
        <authorList>
            <person name="Pan Q."/>
            <person name="Jouanno E."/>
            <person name="Zahm M."/>
            <person name="Klopp C."/>
            <person name="Cabau C."/>
            <person name="Louis A."/>
            <person name="Berthelot C."/>
            <person name="Parey E."/>
            <person name="Roest Crollius H."/>
            <person name="Montfort J."/>
            <person name="Robinson-Rechavi M."/>
            <person name="Bouchez O."/>
            <person name="Lampietro C."/>
            <person name="Lopez Roques C."/>
            <person name="Donnadieu C."/>
            <person name="Postlethwait J."/>
            <person name="Bobe J."/>
            <person name="Dillon D."/>
            <person name="Chandos A."/>
            <person name="von Hippel F."/>
            <person name="Guiguen Y."/>
        </authorList>
    </citation>
    <scope>NUCLEOTIDE SEQUENCE</scope>
    <source>
        <strain evidence="1">YG-Jan2019</strain>
    </source>
</reference>
<proteinExistence type="predicted"/>
<sequence length="489" mass="54470">MLAFDFIQLYIYLILGVLGDVQTEIKIVRAIEGETVPLNTGLTGQQNDSLLWTFGPVKPETKIATQNIGIYTTEYNERLQLDTQSGSLTIKSSTTDDSGIYQLQIFRIKVLTQTFNLTIYAPVSAPNISPIKKESCSVVCTMKNGREVTLSWYRGEKIINQTNNPDTNISLYLSLEIKEEDIYICVANNPVSNQTSKLRAEEHCQQHTGPTPPHSTNISNNIPFAVLIPVCLITVIGILSCMYWKKRKQKHEDSSGVIYAVVQPAQKTPISQLGGNDGVDPIMMVEEVEPETNIASQNIGTGRLKNNERLQLDAQSGSLTINNPTTDDNGIYQLQIFTKKVLTQTFNLTVYALVFAPNVRPLTQNHSVHSSLEENSCQVVCCVKNERDVTLSWYKEEEIINQSSSPDLHTSLCLPIVVKGTGYYQFRCVANNPVSIRTTKVIIENCQQHTGATNRIPTNESIYAIFGVLIAVVLMTGIGILAFLRRKKY</sequence>
<accession>A0ACC2GBK6</accession>
<name>A0ACC2GBK6_DALPE</name>
<evidence type="ECO:0000313" key="1">
    <source>
        <dbReference type="EMBL" id="KAJ8001064.1"/>
    </source>
</evidence>
<dbReference type="Proteomes" id="UP001157502">
    <property type="component" value="Chromosome 15"/>
</dbReference>
<keyword evidence="2" id="KW-1185">Reference proteome</keyword>
<comment type="caution">
    <text evidence="1">The sequence shown here is derived from an EMBL/GenBank/DDBJ whole genome shotgun (WGS) entry which is preliminary data.</text>
</comment>
<dbReference type="EMBL" id="CM055742">
    <property type="protein sequence ID" value="KAJ8001064.1"/>
    <property type="molecule type" value="Genomic_DNA"/>
</dbReference>
<gene>
    <name evidence="1" type="ORF">DPEC_G00187320</name>
</gene>
<protein>
    <submittedName>
        <fullName evidence="1">Uncharacterized protein</fullName>
    </submittedName>
</protein>